<evidence type="ECO:0000313" key="4">
    <source>
        <dbReference type="EMBL" id="BBX75182.1"/>
    </source>
</evidence>
<feature type="transmembrane region" description="Helical" evidence="2">
    <location>
        <begin position="20"/>
        <end position="40"/>
    </location>
</feature>
<dbReference type="KEGG" id="mshj:MSHI_30880"/>
<organism evidence="4 5">
    <name type="scientific">Mycobacterium shinjukuense</name>
    <dbReference type="NCBI Taxonomy" id="398694"/>
    <lineage>
        <taxon>Bacteria</taxon>
        <taxon>Bacillati</taxon>
        <taxon>Actinomycetota</taxon>
        <taxon>Actinomycetes</taxon>
        <taxon>Mycobacteriales</taxon>
        <taxon>Mycobacteriaceae</taxon>
        <taxon>Mycobacterium</taxon>
    </lineage>
</organism>
<evidence type="ECO:0000313" key="5">
    <source>
        <dbReference type="Proteomes" id="UP000467236"/>
    </source>
</evidence>
<feature type="transmembrane region" description="Helical" evidence="2">
    <location>
        <begin position="118"/>
        <end position="137"/>
    </location>
</feature>
<name>A0A7I7MTN3_9MYCO</name>
<protein>
    <recommendedName>
        <fullName evidence="3">ESX-1 secretion-associated protein EspA/EspE-like domain-containing protein</fullName>
    </recommendedName>
</protein>
<keyword evidence="2" id="KW-0812">Transmembrane</keyword>
<dbReference type="Pfam" id="PF18879">
    <property type="entry name" value="EspA_EspE"/>
    <property type="match status" value="1"/>
</dbReference>
<proteinExistence type="predicted"/>
<keyword evidence="2" id="KW-1133">Transmembrane helix</keyword>
<feature type="region of interest" description="Disordered" evidence="1">
    <location>
        <begin position="230"/>
        <end position="352"/>
    </location>
</feature>
<dbReference type="EMBL" id="AP022575">
    <property type="protein sequence ID" value="BBX75182.1"/>
    <property type="molecule type" value="Genomic_DNA"/>
</dbReference>
<dbReference type="Proteomes" id="UP000467236">
    <property type="component" value="Chromosome"/>
</dbReference>
<evidence type="ECO:0000259" key="3">
    <source>
        <dbReference type="Pfam" id="PF18879"/>
    </source>
</evidence>
<feature type="transmembrane region" description="Helical" evidence="2">
    <location>
        <begin position="143"/>
        <end position="169"/>
    </location>
</feature>
<sequence>MTPAGPGLAGLVPRPVAATQTTYGMIIGQVLVVVATMLALDGVDQERGERFGSGWKKFSDIAQQLPDLPHAVWQGSASDAFGAKSNSLRELVEQMADTDRRMEHLLDKHADTVFDARSVLGFFIGLLIICGVVAVQLERQGEFTASLALQLTVSGVALAVCIPVQAVLIDHSVHTASLMGEEISHYHRVSANAGSIGGPTGPTAQSAAVGPANADAVVAGPAVSGGVADRWGVSPLSPQPFGTTPPPAAGVGGAGLPVSPAASVRTAARPGATPQTSTRVVGEQTARPARAADHDNDVDDNDWAAADGAGAGRAPNDPIRTTGDAERTADMNHTGYHPSAETSLKGTERKGN</sequence>
<feature type="compositionally biased region" description="Low complexity" evidence="1">
    <location>
        <begin position="303"/>
        <end position="317"/>
    </location>
</feature>
<feature type="domain" description="ESX-1 secretion-associated protein EspA/EspE-like" evidence="3">
    <location>
        <begin position="46"/>
        <end position="120"/>
    </location>
</feature>
<accession>A0A7I7MTN3</accession>
<dbReference type="AlphaFoldDB" id="A0A7I7MTN3"/>
<reference evidence="4 5" key="1">
    <citation type="journal article" date="2019" name="Emerg. Microbes Infect.">
        <title>Comprehensive subspecies identification of 175 nontuberculous mycobacteria species based on 7547 genomic profiles.</title>
        <authorList>
            <person name="Matsumoto Y."/>
            <person name="Kinjo T."/>
            <person name="Motooka D."/>
            <person name="Nabeya D."/>
            <person name="Jung N."/>
            <person name="Uechi K."/>
            <person name="Horii T."/>
            <person name="Iida T."/>
            <person name="Fujita J."/>
            <person name="Nakamura S."/>
        </authorList>
    </citation>
    <scope>NUCLEOTIDE SEQUENCE [LARGE SCALE GENOMIC DNA]</scope>
    <source>
        <strain evidence="4 5">JCM 14233</strain>
    </source>
</reference>
<gene>
    <name evidence="4" type="ORF">MSHI_30880</name>
</gene>
<keyword evidence="5" id="KW-1185">Reference proteome</keyword>
<evidence type="ECO:0000256" key="2">
    <source>
        <dbReference type="SAM" id="Phobius"/>
    </source>
</evidence>
<dbReference type="InterPro" id="IPR043796">
    <property type="entry name" value="ESX-1_EspA/EspE-like"/>
</dbReference>
<evidence type="ECO:0000256" key="1">
    <source>
        <dbReference type="SAM" id="MobiDB-lite"/>
    </source>
</evidence>
<keyword evidence="2" id="KW-0472">Membrane</keyword>